<protein>
    <submittedName>
        <fullName evidence="1">Uncharacterized protein</fullName>
    </submittedName>
</protein>
<sequence length="151" mass="17159">MAETPLYRRIMTSAMEQARRSAAAICLPVIQGMLRCCIAHWDTCKNTSQQAYPKELEEAIWVAQLAEKTGLIPAPINQAVVLFPLIYSKDIGLLLEQCYYILLVRNADVLQHPQPQRLPPLPQDSLEVLLITRLIFKHAERTVHLLPLFTT</sequence>
<name>A0A1Y2G5Y2_9FUNG</name>
<reference evidence="1 2" key="1">
    <citation type="submission" date="2016-07" db="EMBL/GenBank/DDBJ databases">
        <title>Pervasive Adenine N6-methylation of Active Genes in Fungi.</title>
        <authorList>
            <consortium name="DOE Joint Genome Institute"/>
            <person name="Mondo S.J."/>
            <person name="Dannebaum R.O."/>
            <person name="Kuo R.C."/>
            <person name="Labutti K."/>
            <person name="Haridas S."/>
            <person name="Kuo A."/>
            <person name="Salamov A."/>
            <person name="Ahrendt S.R."/>
            <person name="Lipzen A."/>
            <person name="Sullivan W."/>
            <person name="Andreopoulos W.B."/>
            <person name="Clum A."/>
            <person name="Lindquist E."/>
            <person name="Daum C."/>
            <person name="Ramamoorthy G.K."/>
            <person name="Gryganskyi A."/>
            <person name="Culley D."/>
            <person name="Magnuson J.K."/>
            <person name="James T.Y."/>
            <person name="O'Malley M.A."/>
            <person name="Stajich J.E."/>
            <person name="Spatafora J.W."/>
            <person name="Visel A."/>
            <person name="Grigoriev I.V."/>
        </authorList>
    </citation>
    <scope>NUCLEOTIDE SEQUENCE [LARGE SCALE GENOMIC DNA]</scope>
    <source>
        <strain evidence="1 2">NRRL 3116</strain>
    </source>
</reference>
<dbReference type="InterPro" id="IPR040316">
    <property type="entry name" value="INTS5"/>
</dbReference>
<dbReference type="GO" id="GO:0032039">
    <property type="term" value="C:integrator complex"/>
    <property type="evidence" value="ECO:0007669"/>
    <property type="project" value="InterPro"/>
</dbReference>
<organism evidence="1 2">
    <name type="scientific">Lobosporangium transversale</name>
    <dbReference type="NCBI Taxonomy" id="64571"/>
    <lineage>
        <taxon>Eukaryota</taxon>
        <taxon>Fungi</taxon>
        <taxon>Fungi incertae sedis</taxon>
        <taxon>Mucoromycota</taxon>
        <taxon>Mortierellomycotina</taxon>
        <taxon>Mortierellomycetes</taxon>
        <taxon>Mortierellales</taxon>
        <taxon>Mortierellaceae</taxon>
        <taxon>Lobosporangium</taxon>
    </lineage>
</organism>
<dbReference type="PANTHER" id="PTHR31697">
    <property type="entry name" value="INTEGRATOR COMPLEX SUBUNIT 5"/>
    <property type="match status" value="1"/>
</dbReference>
<gene>
    <name evidence="1" type="ORF">BCR41DRAFT_364927</name>
</gene>
<dbReference type="PANTHER" id="PTHR31697:SF2">
    <property type="entry name" value="INTEGRATOR COMPLEX SUBUNIT 5"/>
    <property type="match status" value="1"/>
</dbReference>
<dbReference type="GO" id="GO:0034472">
    <property type="term" value="P:snRNA 3'-end processing"/>
    <property type="evidence" value="ECO:0007669"/>
    <property type="project" value="TreeGrafter"/>
</dbReference>
<keyword evidence="2" id="KW-1185">Reference proteome</keyword>
<dbReference type="EMBL" id="MCFF01000078">
    <property type="protein sequence ID" value="ORY96083.1"/>
    <property type="molecule type" value="Genomic_DNA"/>
</dbReference>
<accession>A0A1Y2G5Y2</accession>
<evidence type="ECO:0000313" key="1">
    <source>
        <dbReference type="EMBL" id="ORY96083.1"/>
    </source>
</evidence>
<dbReference type="Proteomes" id="UP000193648">
    <property type="component" value="Unassembled WGS sequence"/>
</dbReference>
<evidence type="ECO:0000313" key="2">
    <source>
        <dbReference type="Proteomes" id="UP000193648"/>
    </source>
</evidence>
<dbReference type="RefSeq" id="XP_021875510.1">
    <property type="nucleotide sequence ID" value="XM_022026090.1"/>
</dbReference>
<proteinExistence type="predicted"/>
<dbReference type="InParanoid" id="A0A1Y2G5Y2"/>
<comment type="caution">
    <text evidence="1">The sequence shown here is derived from an EMBL/GenBank/DDBJ whole genome shotgun (WGS) entry which is preliminary data.</text>
</comment>
<dbReference type="GeneID" id="33567933"/>
<dbReference type="AlphaFoldDB" id="A0A1Y2G5Y2"/>
<dbReference type="OrthoDB" id="69088at2759"/>